<sequence>MRTKLYAGVAFAALMIPVSAFAQSTGTIEAEGQSEEVVVTGQAGPREIGGVQIPDQPKARAVLTQEFIARQQPGQSILETINFVPGVNFTNNDPYGTSGGNLRIRGFSGDRVSVTFDGIPLNDSGNYSVYSNQMLDPELIEQANVNFGATDVDSPTASASGGTVNYRSLMPTDEMSAIAVYTRGTYDFNRVFGMINTGELTKFGTKAWIAASNETYEQFRGYGELSKQQFNAKIYQPIGGNGDFIALAGHYNRNRNSSYSNPTSANIRTLLGTSVVPATATDSNPFTLDLSNEQYDQVFNNRDSGVTGPYDQFCSPPSANVAFGNAAPQIDATSCANSSLTAINPSDTGVMRLNSRFELTDSLLFTFDGGYSFTRANGGGSTVFNESGVPVGTVGGVPGDNNYQGGRLTGGVDINGDGDTLDRVRAYYPSNTRTQRFVAIAGLRYQIDPNNLVRVAYTWDRARHRQTGEASLLNSIGRPYDVFGFDGETDRPVLDAQGNVLNKRNRLSYAILHQVSGEYRGKFFDNRLNVNLGVRAPFFRRNLSNFCYTIAGQSSDAYCTSETPAQVGINPVRGQYGAPYQNRVETYSAVLPNVGFTFDLVDRLSLFASYAKGFSAPKTDNLYSFGATRVSTGAYIQPSFDLQPEKTDSFDVGLRYNSPIFTAQAGAWYIYYKNRIISSQVPEEGSTNLINVDRNVGAVKSYGFDGLVSVRPVPQLSLYAFGSYIKTELQDDLIDLRNNTVIPLRGKEVVETPQWTYGGRAQLDLEPFQFGIEAKHTGDRWVTDVNDFAVAGYTLVNADIRFGLTDIGLERTFLQFNATNLLKERFFGSLSTQQGFSNNPRLNLGSPRTFTGSIHFEF</sequence>
<evidence type="ECO:0000256" key="8">
    <source>
        <dbReference type="ARBA" id="ARBA00023065"/>
    </source>
</evidence>
<keyword evidence="2 12" id="KW-0813">Transport</keyword>
<dbReference type="EMBL" id="JACIJF010000009">
    <property type="protein sequence ID" value="MBB5711727.1"/>
    <property type="molecule type" value="Genomic_DNA"/>
</dbReference>
<dbReference type="PANTHER" id="PTHR32552:SF89">
    <property type="entry name" value="CATECHOLATE SIDEROPHORE RECEPTOR FIU"/>
    <property type="match status" value="1"/>
</dbReference>
<dbReference type="AlphaFoldDB" id="A0A840YE67"/>
<keyword evidence="7" id="KW-0408">Iron</keyword>
<evidence type="ECO:0000256" key="12">
    <source>
        <dbReference type="PROSITE-ProRule" id="PRU01360"/>
    </source>
</evidence>
<dbReference type="InterPro" id="IPR000531">
    <property type="entry name" value="Beta-barrel_TonB"/>
</dbReference>
<evidence type="ECO:0000256" key="1">
    <source>
        <dbReference type="ARBA" id="ARBA00004571"/>
    </source>
</evidence>
<evidence type="ECO:0000256" key="11">
    <source>
        <dbReference type="ARBA" id="ARBA00023237"/>
    </source>
</evidence>
<evidence type="ECO:0000313" key="18">
    <source>
        <dbReference type="Proteomes" id="UP000527143"/>
    </source>
</evidence>
<gene>
    <name evidence="17" type="ORF">FHT02_002978</name>
</gene>
<name>A0A840YE67_9SPHN</name>
<dbReference type="Gene3D" id="2.170.130.10">
    <property type="entry name" value="TonB-dependent receptor, plug domain"/>
    <property type="match status" value="1"/>
</dbReference>
<dbReference type="RefSeq" id="WP_184089025.1">
    <property type="nucleotide sequence ID" value="NZ_JACIJF010000009.1"/>
</dbReference>
<evidence type="ECO:0000256" key="7">
    <source>
        <dbReference type="ARBA" id="ARBA00023004"/>
    </source>
</evidence>
<comment type="caution">
    <text evidence="17">The sequence shown here is derived from an EMBL/GenBank/DDBJ whole genome shotgun (WGS) entry which is preliminary data.</text>
</comment>
<organism evidence="17 18">
    <name type="scientific">Sphingomonas xinjiangensis</name>
    <dbReference type="NCBI Taxonomy" id="643568"/>
    <lineage>
        <taxon>Bacteria</taxon>
        <taxon>Pseudomonadati</taxon>
        <taxon>Pseudomonadota</taxon>
        <taxon>Alphaproteobacteria</taxon>
        <taxon>Sphingomonadales</taxon>
        <taxon>Sphingomonadaceae</taxon>
        <taxon>Sphingomonas</taxon>
    </lineage>
</organism>
<dbReference type="Pfam" id="PF00593">
    <property type="entry name" value="TonB_dep_Rec_b-barrel"/>
    <property type="match status" value="1"/>
</dbReference>
<dbReference type="InterPro" id="IPR037066">
    <property type="entry name" value="Plug_dom_sf"/>
</dbReference>
<dbReference type="InterPro" id="IPR039426">
    <property type="entry name" value="TonB-dep_rcpt-like"/>
</dbReference>
<keyword evidence="11 12" id="KW-0998">Cell outer membrane</keyword>
<reference evidence="17 18" key="1">
    <citation type="submission" date="2020-08" db="EMBL/GenBank/DDBJ databases">
        <title>Genomic Encyclopedia of Type Strains, Phase IV (KMG-IV): sequencing the most valuable type-strain genomes for metagenomic binning, comparative biology and taxonomic classification.</title>
        <authorList>
            <person name="Goeker M."/>
        </authorList>
    </citation>
    <scope>NUCLEOTIDE SEQUENCE [LARGE SCALE GENOMIC DNA]</scope>
    <source>
        <strain evidence="17 18">DSM 26736</strain>
    </source>
</reference>
<keyword evidence="17" id="KW-0675">Receptor</keyword>
<feature type="chain" id="PRO_5032933389" evidence="14">
    <location>
        <begin position="23"/>
        <end position="858"/>
    </location>
</feature>
<evidence type="ECO:0000256" key="3">
    <source>
        <dbReference type="ARBA" id="ARBA00022452"/>
    </source>
</evidence>
<protein>
    <submittedName>
        <fullName evidence="17">Iron complex outermembrane receptor protein</fullName>
    </submittedName>
</protein>
<dbReference type="PROSITE" id="PS52016">
    <property type="entry name" value="TONB_DEPENDENT_REC_3"/>
    <property type="match status" value="1"/>
</dbReference>
<evidence type="ECO:0000256" key="4">
    <source>
        <dbReference type="ARBA" id="ARBA00022496"/>
    </source>
</evidence>
<keyword evidence="8" id="KW-0406">Ion transport</keyword>
<keyword evidence="4" id="KW-0410">Iron transport</keyword>
<evidence type="ECO:0000256" key="6">
    <source>
        <dbReference type="ARBA" id="ARBA00022729"/>
    </source>
</evidence>
<evidence type="ECO:0000256" key="10">
    <source>
        <dbReference type="ARBA" id="ARBA00023136"/>
    </source>
</evidence>
<comment type="similarity">
    <text evidence="12 13">Belongs to the TonB-dependent receptor family.</text>
</comment>
<evidence type="ECO:0000256" key="14">
    <source>
        <dbReference type="SAM" id="SignalP"/>
    </source>
</evidence>
<evidence type="ECO:0000313" key="17">
    <source>
        <dbReference type="EMBL" id="MBB5711727.1"/>
    </source>
</evidence>
<dbReference type="InterPro" id="IPR012910">
    <property type="entry name" value="Plug_dom"/>
</dbReference>
<keyword evidence="6 14" id="KW-0732">Signal</keyword>
<keyword evidence="10 12" id="KW-0472">Membrane</keyword>
<evidence type="ECO:0000256" key="9">
    <source>
        <dbReference type="ARBA" id="ARBA00023077"/>
    </source>
</evidence>
<evidence type="ECO:0000256" key="13">
    <source>
        <dbReference type="RuleBase" id="RU003357"/>
    </source>
</evidence>
<comment type="subcellular location">
    <subcellularLocation>
        <location evidence="1 12">Cell outer membrane</location>
        <topology evidence="1 12">Multi-pass membrane protein</topology>
    </subcellularLocation>
</comment>
<dbReference type="Gene3D" id="2.40.170.20">
    <property type="entry name" value="TonB-dependent receptor, beta-barrel domain"/>
    <property type="match status" value="1"/>
</dbReference>
<feature type="domain" description="TonB-dependent receptor plug" evidence="16">
    <location>
        <begin position="55"/>
        <end position="160"/>
    </location>
</feature>
<dbReference type="Proteomes" id="UP000527143">
    <property type="component" value="Unassembled WGS sequence"/>
</dbReference>
<keyword evidence="9 13" id="KW-0798">TonB box</keyword>
<dbReference type="SUPFAM" id="SSF56935">
    <property type="entry name" value="Porins"/>
    <property type="match status" value="1"/>
</dbReference>
<dbReference type="GO" id="GO:0009279">
    <property type="term" value="C:cell outer membrane"/>
    <property type="evidence" value="ECO:0007669"/>
    <property type="project" value="UniProtKB-SubCell"/>
</dbReference>
<keyword evidence="3 12" id="KW-1134">Transmembrane beta strand</keyword>
<dbReference type="InterPro" id="IPR036942">
    <property type="entry name" value="Beta-barrel_TonB_sf"/>
</dbReference>
<evidence type="ECO:0000256" key="5">
    <source>
        <dbReference type="ARBA" id="ARBA00022692"/>
    </source>
</evidence>
<proteinExistence type="inferred from homology"/>
<evidence type="ECO:0000259" key="15">
    <source>
        <dbReference type="Pfam" id="PF00593"/>
    </source>
</evidence>
<accession>A0A840YE67</accession>
<keyword evidence="18" id="KW-1185">Reference proteome</keyword>
<evidence type="ECO:0000259" key="16">
    <source>
        <dbReference type="Pfam" id="PF07715"/>
    </source>
</evidence>
<evidence type="ECO:0000256" key="2">
    <source>
        <dbReference type="ARBA" id="ARBA00022448"/>
    </source>
</evidence>
<dbReference type="PANTHER" id="PTHR32552">
    <property type="entry name" value="FERRICHROME IRON RECEPTOR-RELATED"/>
    <property type="match status" value="1"/>
</dbReference>
<keyword evidence="5 12" id="KW-0812">Transmembrane</keyword>
<feature type="signal peptide" evidence="14">
    <location>
        <begin position="1"/>
        <end position="22"/>
    </location>
</feature>
<dbReference type="GO" id="GO:0015344">
    <property type="term" value="F:siderophore uptake transmembrane transporter activity"/>
    <property type="evidence" value="ECO:0007669"/>
    <property type="project" value="TreeGrafter"/>
</dbReference>
<feature type="domain" description="TonB-dependent receptor-like beta-barrel" evidence="15">
    <location>
        <begin position="361"/>
        <end position="821"/>
    </location>
</feature>
<dbReference type="Pfam" id="PF07715">
    <property type="entry name" value="Plug"/>
    <property type="match status" value="1"/>
</dbReference>